<dbReference type="AlphaFoldDB" id="A0AAN7GHU8"/>
<gene>
    <name evidence="1" type="ORF">SAY87_000981</name>
</gene>
<protein>
    <submittedName>
        <fullName evidence="1">Uncharacterized protein</fullName>
    </submittedName>
</protein>
<keyword evidence="2" id="KW-1185">Reference proteome</keyword>
<proteinExistence type="predicted"/>
<accession>A0AAN7GHU8</accession>
<dbReference type="Proteomes" id="UP001345219">
    <property type="component" value="Chromosome 1"/>
</dbReference>
<organism evidence="1 2">
    <name type="scientific">Trapa incisa</name>
    <dbReference type="NCBI Taxonomy" id="236973"/>
    <lineage>
        <taxon>Eukaryota</taxon>
        <taxon>Viridiplantae</taxon>
        <taxon>Streptophyta</taxon>
        <taxon>Embryophyta</taxon>
        <taxon>Tracheophyta</taxon>
        <taxon>Spermatophyta</taxon>
        <taxon>Magnoliopsida</taxon>
        <taxon>eudicotyledons</taxon>
        <taxon>Gunneridae</taxon>
        <taxon>Pentapetalae</taxon>
        <taxon>rosids</taxon>
        <taxon>malvids</taxon>
        <taxon>Myrtales</taxon>
        <taxon>Lythraceae</taxon>
        <taxon>Trapa</taxon>
    </lineage>
</organism>
<comment type="caution">
    <text evidence="1">The sequence shown here is derived from an EMBL/GenBank/DDBJ whole genome shotgun (WGS) entry which is preliminary data.</text>
</comment>
<name>A0AAN7GHU8_9MYRT</name>
<sequence length="87" mass="9747">MDPRLESRFLDANPQSWVQKDWIKKGPQYSSLSTLFLSNDFLNSSLEGHVATPSAAMDSKESVCVKMKTPDAVLEQCERALESLNNN</sequence>
<reference evidence="1 2" key="1">
    <citation type="journal article" date="2023" name="Hortic Res">
        <title>Pangenome of water caltrop reveals structural variations and asymmetric subgenome divergence after allopolyploidization.</title>
        <authorList>
            <person name="Zhang X."/>
            <person name="Chen Y."/>
            <person name="Wang L."/>
            <person name="Yuan Y."/>
            <person name="Fang M."/>
            <person name="Shi L."/>
            <person name="Lu R."/>
            <person name="Comes H.P."/>
            <person name="Ma Y."/>
            <person name="Chen Y."/>
            <person name="Huang G."/>
            <person name="Zhou Y."/>
            <person name="Zheng Z."/>
            <person name="Qiu Y."/>
        </authorList>
    </citation>
    <scope>NUCLEOTIDE SEQUENCE [LARGE SCALE GENOMIC DNA]</scope>
    <source>
        <tissue evidence="1">Roots</tissue>
    </source>
</reference>
<dbReference type="EMBL" id="JAXIOK010000023">
    <property type="protein sequence ID" value="KAK4742980.1"/>
    <property type="molecule type" value="Genomic_DNA"/>
</dbReference>
<evidence type="ECO:0000313" key="2">
    <source>
        <dbReference type="Proteomes" id="UP001345219"/>
    </source>
</evidence>
<evidence type="ECO:0000313" key="1">
    <source>
        <dbReference type="EMBL" id="KAK4742980.1"/>
    </source>
</evidence>